<feature type="region of interest" description="Disordered" evidence="1">
    <location>
        <begin position="142"/>
        <end position="177"/>
    </location>
</feature>
<feature type="signal peptide" evidence="2">
    <location>
        <begin position="1"/>
        <end position="22"/>
    </location>
</feature>
<protein>
    <submittedName>
        <fullName evidence="3">Uncharacterized protein</fullName>
    </submittedName>
</protein>
<gene>
    <name evidence="3" type="ORF">B0H66DRAFT_595676</name>
</gene>
<evidence type="ECO:0000313" key="3">
    <source>
        <dbReference type="EMBL" id="KAK3313242.1"/>
    </source>
</evidence>
<keyword evidence="4" id="KW-1185">Reference proteome</keyword>
<organism evidence="3 4">
    <name type="scientific">Apodospora peruviana</name>
    <dbReference type="NCBI Taxonomy" id="516989"/>
    <lineage>
        <taxon>Eukaryota</taxon>
        <taxon>Fungi</taxon>
        <taxon>Dikarya</taxon>
        <taxon>Ascomycota</taxon>
        <taxon>Pezizomycotina</taxon>
        <taxon>Sordariomycetes</taxon>
        <taxon>Sordariomycetidae</taxon>
        <taxon>Sordariales</taxon>
        <taxon>Lasiosphaeriaceae</taxon>
        <taxon>Apodospora</taxon>
    </lineage>
</organism>
<sequence>MHHKIAITATALLGFFAHVSTAASCTSANAKPVEDYISENGGSGSGAEIFLSDNPFDKFVSNAVKRRTTPNAQLANIAYAIQPRAADSVTCSATEMCLSVQKTPFCLDMMTGGFHDGTGTTGNALTGDYTLGDGRKGNLYNGPHPLPGGAEAPTVTTTTGAGSAATPAPGGGNGGGAAVTTGSGTVATQPTGTNAAALHDKPVGVVLGGLMAVVGAGLL</sequence>
<keyword evidence="2" id="KW-0732">Signal</keyword>
<dbReference type="PROSITE" id="PS51257">
    <property type="entry name" value="PROKAR_LIPOPROTEIN"/>
    <property type="match status" value="1"/>
</dbReference>
<feature type="chain" id="PRO_5042155322" evidence="2">
    <location>
        <begin position="23"/>
        <end position="219"/>
    </location>
</feature>
<feature type="compositionally biased region" description="Low complexity" evidence="1">
    <location>
        <begin position="148"/>
        <end position="168"/>
    </location>
</feature>
<reference evidence="3" key="2">
    <citation type="submission" date="2023-06" db="EMBL/GenBank/DDBJ databases">
        <authorList>
            <consortium name="Lawrence Berkeley National Laboratory"/>
            <person name="Haridas S."/>
            <person name="Hensen N."/>
            <person name="Bonometti L."/>
            <person name="Westerberg I."/>
            <person name="Brannstrom I.O."/>
            <person name="Guillou S."/>
            <person name="Cros-Aarteil S."/>
            <person name="Calhoun S."/>
            <person name="Kuo A."/>
            <person name="Mondo S."/>
            <person name="Pangilinan J."/>
            <person name="Riley R."/>
            <person name="Labutti K."/>
            <person name="Andreopoulos B."/>
            <person name="Lipzen A."/>
            <person name="Chen C."/>
            <person name="Yanf M."/>
            <person name="Daum C."/>
            <person name="Ng V."/>
            <person name="Clum A."/>
            <person name="Steindorff A."/>
            <person name="Ohm R."/>
            <person name="Martin F."/>
            <person name="Silar P."/>
            <person name="Natvig D."/>
            <person name="Lalanne C."/>
            <person name="Gautier V."/>
            <person name="Ament-Velasquez S.L."/>
            <person name="Kruys A."/>
            <person name="Hutchinson M.I."/>
            <person name="Powell A.J."/>
            <person name="Barry K."/>
            <person name="Miller A.N."/>
            <person name="Grigoriev I.V."/>
            <person name="Debuchy R."/>
            <person name="Gladieux P."/>
            <person name="Thoren M.H."/>
            <person name="Johannesson H."/>
        </authorList>
    </citation>
    <scope>NUCLEOTIDE SEQUENCE</scope>
    <source>
        <strain evidence="3">CBS 118394</strain>
    </source>
</reference>
<dbReference type="EMBL" id="JAUEDM010000008">
    <property type="protein sequence ID" value="KAK3313242.1"/>
    <property type="molecule type" value="Genomic_DNA"/>
</dbReference>
<comment type="caution">
    <text evidence="3">The sequence shown here is derived from an EMBL/GenBank/DDBJ whole genome shotgun (WGS) entry which is preliminary data.</text>
</comment>
<evidence type="ECO:0000256" key="1">
    <source>
        <dbReference type="SAM" id="MobiDB-lite"/>
    </source>
</evidence>
<accession>A0AAE0HVA0</accession>
<evidence type="ECO:0000256" key="2">
    <source>
        <dbReference type="SAM" id="SignalP"/>
    </source>
</evidence>
<evidence type="ECO:0000313" key="4">
    <source>
        <dbReference type="Proteomes" id="UP001283341"/>
    </source>
</evidence>
<name>A0AAE0HVA0_9PEZI</name>
<proteinExistence type="predicted"/>
<dbReference type="Proteomes" id="UP001283341">
    <property type="component" value="Unassembled WGS sequence"/>
</dbReference>
<dbReference type="AlphaFoldDB" id="A0AAE0HVA0"/>
<reference evidence="3" key="1">
    <citation type="journal article" date="2023" name="Mol. Phylogenet. Evol.">
        <title>Genome-scale phylogeny and comparative genomics of the fungal order Sordariales.</title>
        <authorList>
            <person name="Hensen N."/>
            <person name="Bonometti L."/>
            <person name="Westerberg I."/>
            <person name="Brannstrom I.O."/>
            <person name="Guillou S."/>
            <person name="Cros-Aarteil S."/>
            <person name="Calhoun S."/>
            <person name="Haridas S."/>
            <person name="Kuo A."/>
            <person name="Mondo S."/>
            <person name="Pangilinan J."/>
            <person name="Riley R."/>
            <person name="LaButti K."/>
            <person name="Andreopoulos B."/>
            <person name="Lipzen A."/>
            <person name="Chen C."/>
            <person name="Yan M."/>
            <person name="Daum C."/>
            <person name="Ng V."/>
            <person name="Clum A."/>
            <person name="Steindorff A."/>
            <person name="Ohm R.A."/>
            <person name="Martin F."/>
            <person name="Silar P."/>
            <person name="Natvig D.O."/>
            <person name="Lalanne C."/>
            <person name="Gautier V."/>
            <person name="Ament-Velasquez S.L."/>
            <person name="Kruys A."/>
            <person name="Hutchinson M.I."/>
            <person name="Powell A.J."/>
            <person name="Barry K."/>
            <person name="Miller A.N."/>
            <person name="Grigoriev I.V."/>
            <person name="Debuchy R."/>
            <person name="Gladieux P."/>
            <person name="Hiltunen Thoren M."/>
            <person name="Johannesson H."/>
        </authorList>
    </citation>
    <scope>NUCLEOTIDE SEQUENCE</scope>
    <source>
        <strain evidence="3">CBS 118394</strain>
    </source>
</reference>